<proteinExistence type="predicted"/>
<dbReference type="EMBL" id="BK015256">
    <property type="protein sequence ID" value="DAD98217.1"/>
    <property type="molecule type" value="Genomic_DNA"/>
</dbReference>
<feature type="compositionally biased region" description="Basic and acidic residues" evidence="1">
    <location>
        <begin position="12"/>
        <end position="21"/>
    </location>
</feature>
<protein>
    <submittedName>
        <fullName evidence="2">Uncharacterized protein</fullName>
    </submittedName>
</protein>
<name>A0A8S5NU41_9CAUD</name>
<evidence type="ECO:0000313" key="2">
    <source>
        <dbReference type="EMBL" id="DAD98217.1"/>
    </source>
</evidence>
<evidence type="ECO:0000256" key="1">
    <source>
        <dbReference type="SAM" id="MobiDB-lite"/>
    </source>
</evidence>
<reference evidence="2" key="1">
    <citation type="journal article" date="2021" name="Proc. Natl. Acad. Sci. U.S.A.">
        <title>A Catalog of Tens of Thousands of Viruses from Human Metagenomes Reveals Hidden Associations with Chronic Diseases.</title>
        <authorList>
            <person name="Tisza M.J."/>
            <person name="Buck C.B."/>
        </authorList>
    </citation>
    <scope>NUCLEOTIDE SEQUENCE</scope>
    <source>
        <strain evidence="2">CtiPM17</strain>
    </source>
</reference>
<accession>A0A8S5NU41</accession>
<feature type="region of interest" description="Disordered" evidence="1">
    <location>
        <begin position="1"/>
        <end position="25"/>
    </location>
</feature>
<organism evidence="2">
    <name type="scientific">Siphoviridae sp. ctiPM17</name>
    <dbReference type="NCBI Taxonomy" id="2825623"/>
    <lineage>
        <taxon>Viruses</taxon>
        <taxon>Duplodnaviria</taxon>
        <taxon>Heunggongvirae</taxon>
        <taxon>Uroviricota</taxon>
        <taxon>Caudoviricetes</taxon>
    </lineage>
</organism>
<sequence length="77" mass="8326">MIDTSKIPASRLKQETFDNKPQDGSGNVISSGAVYNALKEKLDATDTAVKAKADADGNIISKTYARISDVIFYEITD</sequence>